<dbReference type="OrthoDB" id="8016882at2"/>
<dbReference type="RefSeq" id="WP_114771809.1">
    <property type="nucleotide sequence ID" value="NZ_QQBB01000008.1"/>
</dbReference>
<organism evidence="2 3">
    <name type="scientific">Microvirga subterranea</name>
    <dbReference type="NCBI Taxonomy" id="186651"/>
    <lineage>
        <taxon>Bacteria</taxon>
        <taxon>Pseudomonadati</taxon>
        <taxon>Pseudomonadota</taxon>
        <taxon>Alphaproteobacteria</taxon>
        <taxon>Hyphomicrobiales</taxon>
        <taxon>Methylobacteriaceae</taxon>
        <taxon>Microvirga</taxon>
    </lineage>
</organism>
<dbReference type="Proteomes" id="UP000254925">
    <property type="component" value="Unassembled WGS sequence"/>
</dbReference>
<reference evidence="2 3" key="1">
    <citation type="submission" date="2018-07" db="EMBL/GenBank/DDBJ databases">
        <title>Genomic Encyclopedia of Type Strains, Phase IV (KMG-IV): sequencing the most valuable type-strain genomes for metagenomic binning, comparative biology and taxonomic classification.</title>
        <authorList>
            <person name="Goeker M."/>
        </authorList>
    </citation>
    <scope>NUCLEOTIDE SEQUENCE [LARGE SCALE GENOMIC DNA]</scope>
    <source>
        <strain evidence="2 3">DSM 14364</strain>
    </source>
</reference>
<proteinExistence type="predicted"/>
<evidence type="ECO:0000313" key="2">
    <source>
        <dbReference type="EMBL" id="RDI56820.1"/>
    </source>
</evidence>
<feature type="region of interest" description="Disordered" evidence="1">
    <location>
        <begin position="115"/>
        <end position="160"/>
    </location>
</feature>
<protein>
    <recommendedName>
        <fullName evidence="4">GcrA cell cycle regulator</fullName>
    </recommendedName>
</protein>
<comment type="caution">
    <text evidence="2">The sequence shown here is derived from an EMBL/GenBank/DDBJ whole genome shotgun (WGS) entry which is preliminary data.</text>
</comment>
<evidence type="ECO:0000256" key="1">
    <source>
        <dbReference type="SAM" id="MobiDB-lite"/>
    </source>
</evidence>
<name>A0A370HHH3_9HYPH</name>
<dbReference type="EMBL" id="QQBB01000008">
    <property type="protein sequence ID" value="RDI56820.1"/>
    <property type="molecule type" value="Genomic_DNA"/>
</dbReference>
<feature type="region of interest" description="Disordered" evidence="1">
    <location>
        <begin position="237"/>
        <end position="339"/>
    </location>
</feature>
<evidence type="ECO:0008006" key="4">
    <source>
        <dbReference type="Google" id="ProtNLM"/>
    </source>
</evidence>
<evidence type="ECO:0000313" key="3">
    <source>
        <dbReference type="Proteomes" id="UP000254925"/>
    </source>
</evidence>
<gene>
    <name evidence="2" type="ORF">DES45_108169</name>
</gene>
<feature type="compositionally biased region" description="Pro residues" evidence="1">
    <location>
        <begin position="293"/>
        <end position="306"/>
    </location>
</feature>
<keyword evidence="3" id="KW-1185">Reference proteome</keyword>
<accession>A0A370HHH3</accession>
<dbReference type="AlphaFoldDB" id="A0A370HHH3"/>
<sequence>MNREWTDEEIEILRRDRAAKVPVPVTAAKLNRPVPATYLRARMIGTQVQKHQSWGEEEVAQLRALVTANPPMTDKRIAETLGRTVTQVRWKMQDIGLIGVRDLSKLAKATSAAAASRQALSEPNARKLRDQVKPCPSKPAANAERSKPLQGLEQPRSSDTQMLAAALSRLAKKFDDVLKGAIAESENGMMQAAMAAIAEKKSIDERLVKLCRAAKPVSAPSSSSEQTAQEIALAAGVEQQAARSAPPKEQRISASKPAQPRAEATAPRGVVNDNTGLRARHLAARPASRPASVPLPPPPAPAPPPRIVVLDSPAPARPDMPAPDMQQTSGRGGWKSVRRDPAKIAAQSRAKSVNRADAVDLAQAAQAAIEQFIAQRGVTRSEVGGTQALVTRLQSRGYIVVSEGEGWVIDQRHRVADDKALMAFAAARGINLDAAA</sequence>